<feature type="domain" description="DUF6305" evidence="1">
    <location>
        <begin position="37"/>
        <end position="189"/>
    </location>
</feature>
<name>A0A644WG83_9ZZZZ</name>
<evidence type="ECO:0000313" key="2">
    <source>
        <dbReference type="EMBL" id="MPM02875.1"/>
    </source>
</evidence>
<protein>
    <recommendedName>
        <fullName evidence="1">DUF6305 domain-containing protein</fullName>
    </recommendedName>
</protein>
<dbReference type="Pfam" id="PF19823">
    <property type="entry name" value="DUF6305"/>
    <property type="match status" value="1"/>
</dbReference>
<gene>
    <name evidence="2" type="ORF">SDC9_49130</name>
</gene>
<dbReference type="InterPro" id="IPR046272">
    <property type="entry name" value="DUF6305"/>
</dbReference>
<comment type="caution">
    <text evidence="2">The sequence shown here is derived from an EMBL/GenBank/DDBJ whole genome shotgun (WGS) entry which is preliminary data.</text>
</comment>
<sequence length="192" mass="20315">MSSRQGFYRCIPFMALLLAASVAWAVPSGSAAPNAGTPVFVTTAGQSADAHAVKLLLDRSKIASGYDAVAEADKISGSKTLFLVMGGSSKGLGAAGMNENDEIVRVTRVLEKAKKENIYIVGIHIGGESRRGALSAKFIDLVAPQCSYIIVKQDGNKDGYFTKLGAKIKIPVTVIDETLDLVSIFKTMFAVK</sequence>
<dbReference type="AlphaFoldDB" id="A0A644WG83"/>
<evidence type="ECO:0000259" key="1">
    <source>
        <dbReference type="Pfam" id="PF19823"/>
    </source>
</evidence>
<accession>A0A644WG83</accession>
<organism evidence="2">
    <name type="scientific">bioreactor metagenome</name>
    <dbReference type="NCBI Taxonomy" id="1076179"/>
    <lineage>
        <taxon>unclassified sequences</taxon>
        <taxon>metagenomes</taxon>
        <taxon>ecological metagenomes</taxon>
    </lineage>
</organism>
<proteinExistence type="predicted"/>
<reference evidence="2" key="1">
    <citation type="submission" date="2019-08" db="EMBL/GenBank/DDBJ databases">
        <authorList>
            <person name="Kucharzyk K."/>
            <person name="Murdoch R.W."/>
            <person name="Higgins S."/>
            <person name="Loffler F."/>
        </authorList>
    </citation>
    <scope>NUCLEOTIDE SEQUENCE</scope>
</reference>
<dbReference type="EMBL" id="VSSQ01000904">
    <property type="protein sequence ID" value="MPM02875.1"/>
    <property type="molecule type" value="Genomic_DNA"/>
</dbReference>